<feature type="non-terminal residue" evidence="2">
    <location>
        <position position="1"/>
    </location>
</feature>
<evidence type="ECO:0000256" key="1">
    <source>
        <dbReference type="SAM" id="MobiDB-lite"/>
    </source>
</evidence>
<feature type="compositionally biased region" description="Polar residues" evidence="1">
    <location>
        <begin position="298"/>
        <end position="312"/>
    </location>
</feature>
<feature type="compositionally biased region" description="Acidic residues" evidence="1">
    <location>
        <begin position="200"/>
        <end position="220"/>
    </location>
</feature>
<organism evidence="2">
    <name type="scientific">Arion vulgaris</name>
    <dbReference type="NCBI Taxonomy" id="1028688"/>
    <lineage>
        <taxon>Eukaryota</taxon>
        <taxon>Metazoa</taxon>
        <taxon>Spiralia</taxon>
        <taxon>Lophotrochozoa</taxon>
        <taxon>Mollusca</taxon>
        <taxon>Gastropoda</taxon>
        <taxon>Heterobranchia</taxon>
        <taxon>Euthyneura</taxon>
        <taxon>Panpulmonata</taxon>
        <taxon>Eupulmonata</taxon>
        <taxon>Stylommatophora</taxon>
        <taxon>Helicina</taxon>
        <taxon>Arionoidea</taxon>
        <taxon>Arionidae</taxon>
        <taxon>Arion</taxon>
    </lineage>
</organism>
<gene>
    <name evidence="2" type="primary">ORF208439</name>
</gene>
<feature type="non-terminal residue" evidence="2">
    <location>
        <position position="399"/>
    </location>
</feature>
<feature type="compositionally biased region" description="Basic and acidic residues" evidence="1">
    <location>
        <begin position="186"/>
        <end position="199"/>
    </location>
</feature>
<dbReference type="AlphaFoldDB" id="A0A0B7BTK2"/>
<feature type="compositionally biased region" description="Acidic residues" evidence="1">
    <location>
        <begin position="56"/>
        <end position="138"/>
    </location>
</feature>
<name>A0A0B7BTK2_9EUPU</name>
<sequence>VEKILENDDHVPLPSENYHISIQPFYVGFHEYIGQHIIQNDVDKAAEGKSCQDNYENGEQETEEEISDEMETDEEEDDKDESKEEEDENEEEEDESEEVDESEEEEDIEKEVDNEEKNEDSDAISIDSDEESNTDEENNIAKSVTNQGIEITRKTTSLLRLKAAFRGGFRGRGVCMTGGMTAPSRKSLDVQRQKMNREEGELEELEKEGEEEESEEEESEDKAAASKNRFRGKSLRGMTRKINAVNCNISRDDSESSIHSKTVLFNKDGDLRSRIERQRSESYYVGRRETKKNESKKNYSTSYSCDSNSDTEMTSEDNLKQRGAKQRPYRGRGASAFVVPGRPSINSYKPPNDKCNDSEKIISHDNQNYSKYHFKSDIRKQSSTCLESPESSVSTAQNR</sequence>
<reference evidence="2" key="1">
    <citation type="submission" date="2014-12" db="EMBL/GenBank/DDBJ databases">
        <title>Insight into the proteome of Arion vulgaris.</title>
        <authorList>
            <person name="Aradska J."/>
            <person name="Bulat T."/>
            <person name="Smidak R."/>
            <person name="Sarate P."/>
            <person name="Gangsoo J."/>
            <person name="Sialana F."/>
            <person name="Bilban M."/>
            <person name="Lubec G."/>
        </authorList>
    </citation>
    <scope>NUCLEOTIDE SEQUENCE</scope>
    <source>
        <tissue evidence="2">Skin</tissue>
    </source>
</reference>
<proteinExistence type="predicted"/>
<feature type="compositionally biased region" description="Basic and acidic residues" evidence="1">
    <location>
        <begin position="267"/>
        <end position="297"/>
    </location>
</feature>
<feature type="region of interest" description="Disordered" evidence="1">
    <location>
        <begin position="170"/>
        <end position="354"/>
    </location>
</feature>
<evidence type="ECO:0000313" key="2">
    <source>
        <dbReference type="EMBL" id="CEK95721.1"/>
    </source>
</evidence>
<accession>A0A0B7BTK2</accession>
<protein>
    <submittedName>
        <fullName evidence="2">Uncharacterized protein</fullName>
    </submittedName>
</protein>
<feature type="region of interest" description="Disordered" evidence="1">
    <location>
        <begin position="48"/>
        <end position="149"/>
    </location>
</feature>
<dbReference type="EMBL" id="HACG01048856">
    <property type="protein sequence ID" value="CEK95721.1"/>
    <property type="molecule type" value="Transcribed_RNA"/>
</dbReference>